<dbReference type="PRINTS" id="PR00364">
    <property type="entry name" value="DISEASERSIST"/>
</dbReference>
<dbReference type="InterPro" id="IPR027417">
    <property type="entry name" value="P-loop_NTPase"/>
</dbReference>
<dbReference type="GO" id="GO:0016887">
    <property type="term" value="F:ATP hydrolysis activity"/>
    <property type="evidence" value="ECO:0007669"/>
    <property type="project" value="InterPro"/>
</dbReference>
<dbReference type="PANTHER" id="PTHR47691:SF3">
    <property type="entry name" value="HTH-TYPE TRANSCRIPTIONAL REGULATOR RV0890C-RELATED"/>
    <property type="match status" value="1"/>
</dbReference>
<evidence type="ECO:0000313" key="5">
    <source>
        <dbReference type="EMBL" id="ACU37214.1"/>
    </source>
</evidence>
<dbReference type="SMART" id="SM01043">
    <property type="entry name" value="BTAD"/>
    <property type="match status" value="1"/>
</dbReference>
<dbReference type="GO" id="GO:0000160">
    <property type="term" value="P:phosphorelay signal transduction system"/>
    <property type="evidence" value="ECO:0007669"/>
    <property type="project" value="InterPro"/>
</dbReference>
<gene>
    <name evidence="5" type="ordered locus">Amir_3308</name>
</gene>
<dbReference type="InterPro" id="IPR005158">
    <property type="entry name" value="BTAD"/>
</dbReference>
<sequence>MDGSAGVRVVLLGAFRVRRDDVALDVPGARVRALLVRLALAGGRAVEPGALVDAIWGDEPPAGPGPALQALVSRLRRALGAPGAVALGVGGYRLVADVDAARFEELAARGGEDALREAAALWGGRVGGEPPVVAAVAPRVATRLARLSVEVVLDLAEVELALGRTGAAIGGASGVLAEHPAHERAAGVLVDALAGAGRQAEALAAYERVRAALADELGADPGTALRERHLRLLRATPPPLPRPNALPAPVTGFLGRDVDLARVADLLAAGRLVTVVGPGGVGKTRLAVEALRRDRDALLVDLAPVAEPSEVVAAVLAGIGLRGDRDRPGGDATALLAAELAARRSVLLLDNCEHLVDAVAHLVALLLPRCPELRVLATSREPLAVDGEALVPLGPLALPGIGDGLDAAVGTASVRLFAQRASAVRPGFAVDATTLPDVVRLVRALDGLPLALELAAARLRALPLPDLVAGLSARFRLLAGGNRAAPPRHRTLRAVIAWSWDLLDGPERAVAERISVLPGGVTPESAAAVCAGAVPADEVPELLAALVDRSLLSLVGGRRRMLETVRAYGVERLAAAGDLSAVRDLAAAHVAGVLAGQDAVLRGPGQRAAVAAIGAEHDNAVAALHHRCATGDADGALALALSLVWYWQVFGRQSEGAHWLGRALAVPGGPSPERDCARAAHLLGLADGGHGVGDRGEVGALADRVLAHRGLPGHLRVLGAVLLFLLGRGEGVFRELGAGGGWLSGLAHLFLAELAENAGELDRARGHAEVSLDRFRAAGDGWGVAGVLPVRARARRYDDLDGAWADLREARALEGEFGALSPGDRVRADLRWVDLHERRGDSGAALEVLAAARARGEQVAVVDAREAALRVRLGDLGRAGELLAGVGGAVGDLARAAYRVASGDLAGAERALRRARVVAAASGELPALAPVAVGAAALEQARGRWAGSGVLLGTAARVRGAHDRTDPLVRELVDRGRAAVGGSAFAAAYARGWEAERDVAAAFVL</sequence>
<keyword evidence="2" id="KW-0238">DNA-binding</keyword>
<comment type="similarity">
    <text evidence="1">Belongs to the AfsR/DnrI/RedD regulatory family.</text>
</comment>
<dbReference type="InterPro" id="IPR011990">
    <property type="entry name" value="TPR-like_helical_dom_sf"/>
</dbReference>
<dbReference type="eggNOG" id="COG3629">
    <property type="taxonomic scope" value="Bacteria"/>
</dbReference>
<dbReference type="SUPFAM" id="SSF52540">
    <property type="entry name" value="P-loop containing nucleoside triphosphate hydrolases"/>
    <property type="match status" value="1"/>
</dbReference>
<dbReference type="InterPro" id="IPR016032">
    <property type="entry name" value="Sig_transdc_resp-reg_C-effctor"/>
</dbReference>
<dbReference type="AlphaFoldDB" id="C6W8W5"/>
<dbReference type="Gene3D" id="1.25.40.10">
    <property type="entry name" value="Tetratricopeptide repeat domain"/>
    <property type="match status" value="1"/>
</dbReference>
<evidence type="ECO:0000256" key="1">
    <source>
        <dbReference type="ARBA" id="ARBA00005820"/>
    </source>
</evidence>
<feature type="domain" description="OmpR/PhoB-type" evidence="3">
    <location>
        <begin position="21"/>
        <end position="94"/>
    </location>
</feature>
<reference evidence="5 6" key="1">
    <citation type="journal article" date="2009" name="Stand. Genomic Sci.">
        <title>Complete genome sequence of Actinosynnema mirum type strain (101).</title>
        <authorList>
            <person name="Land M."/>
            <person name="Lapidus A."/>
            <person name="Mayilraj S."/>
            <person name="Chen F."/>
            <person name="Copeland A."/>
            <person name="Del Rio T.G."/>
            <person name="Nolan M."/>
            <person name="Lucas S."/>
            <person name="Tice H."/>
            <person name="Cheng J.F."/>
            <person name="Chertkov O."/>
            <person name="Bruce D."/>
            <person name="Goodwin L."/>
            <person name="Pitluck S."/>
            <person name="Rohde M."/>
            <person name="Goker M."/>
            <person name="Pati A."/>
            <person name="Ivanova N."/>
            <person name="Mavromatis K."/>
            <person name="Chen A."/>
            <person name="Palaniappan K."/>
            <person name="Hauser L."/>
            <person name="Chang Y.J."/>
            <person name="Jeffries C.C."/>
            <person name="Brettin T."/>
            <person name="Detter J.C."/>
            <person name="Han C."/>
            <person name="Chain P."/>
            <person name="Tindall B.J."/>
            <person name="Bristow J."/>
            <person name="Eisen J.A."/>
            <person name="Markowitz V."/>
            <person name="Hugenholtz P."/>
            <person name="Kyrpides N.C."/>
            <person name="Klenk H.P."/>
        </authorList>
    </citation>
    <scope>NUCLEOTIDE SEQUENCE [LARGE SCALE GENOMIC DNA]</scope>
    <source>
        <strain evidence="6">ATCC 29888 / DSM 43827 / JCM 3225 / NBRC 14064 / NCIMB 13271 / NRRL B-12336 / IMRU 3971 / 101</strain>
    </source>
</reference>
<dbReference type="RefSeq" id="WP_015802102.1">
    <property type="nucleotide sequence ID" value="NC_013093.1"/>
</dbReference>
<dbReference type="KEGG" id="ami:Amir_3308"/>
<proteinExistence type="inferred from homology"/>
<dbReference type="EMBL" id="CP001630">
    <property type="protein sequence ID" value="ACU37214.1"/>
    <property type="molecule type" value="Genomic_DNA"/>
</dbReference>
<dbReference type="OrthoDB" id="9812579at2"/>
<dbReference type="GO" id="GO:0006355">
    <property type="term" value="P:regulation of DNA-templated transcription"/>
    <property type="evidence" value="ECO:0007669"/>
    <property type="project" value="InterPro"/>
</dbReference>
<evidence type="ECO:0000256" key="2">
    <source>
        <dbReference type="ARBA" id="ARBA00023125"/>
    </source>
</evidence>
<keyword evidence="6" id="KW-1185">Reference proteome</keyword>
<dbReference type="SUPFAM" id="SSF48452">
    <property type="entry name" value="TPR-like"/>
    <property type="match status" value="1"/>
</dbReference>
<dbReference type="SUPFAM" id="SSF46894">
    <property type="entry name" value="C-terminal effector domain of the bipartite response regulators"/>
    <property type="match status" value="1"/>
</dbReference>
<dbReference type="Pfam" id="PF03704">
    <property type="entry name" value="BTAD"/>
    <property type="match status" value="1"/>
</dbReference>
<dbReference type="eggNOG" id="COG3903">
    <property type="taxonomic scope" value="Bacteria"/>
</dbReference>
<dbReference type="InterPro" id="IPR049945">
    <property type="entry name" value="AAA_22"/>
</dbReference>
<dbReference type="Gene3D" id="3.40.50.300">
    <property type="entry name" value="P-loop containing nucleotide triphosphate hydrolases"/>
    <property type="match status" value="1"/>
</dbReference>
<dbReference type="STRING" id="446462.Amir_3308"/>
<dbReference type="HOGENOM" id="CLU_004665_1_3_11"/>
<dbReference type="Pfam" id="PF13401">
    <property type="entry name" value="AAA_22"/>
    <property type="match status" value="1"/>
</dbReference>
<dbReference type="Proteomes" id="UP000002213">
    <property type="component" value="Chromosome"/>
</dbReference>
<dbReference type="Gene3D" id="1.10.10.10">
    <property type="entry name" value="Winged helix-like DNA-binding domain superfamily/Winged helix DNA-binding domain"/>
    <property type="match status" value="1"/>
</dbReference>
<accession>C6W8W5</accession>
<evidence type="ECO:0000259" key="3">
    <source>
        <dbReference type="SMART" id="SM00862"/>
    </source>
</evidence>
<dbReference type="InterPro" id="IPR036388">
    <property type="entry name" value="WH-like_DNA-bd_sf"/>
</dbReference>
<dbReference type="PANTHER" id="PTHR47691">
    <property type="entry name" value="REGULATOR-RELATED"/>
    <property type="match status" value="1"/>
</dbReference>
<evidence type="ECO:0000313" key="6">
    <source>
        <dbReference type="Proteomes" id="UP000002213"/>
    </source>
</evidence>
<feature type="domain" description="Bacterial transcriptional activator" evidence="4">
    <location>
        <begin position="98"/>
        <end position="233"/>
    </location>
</feature>
<dbReference type="GO" id="GO:0003677">
    <property type="term" value="F:DNA binding"/>
    <property type="evidence" value="ECO:0007669"/>
    <property type="project" value="UniProtKB-KW"/>
</dbReference>
<evidence type="ECO:0000259" key="4">
    <source>
        <dbReference type="SMART" id="SM01043"/>
    </source>
</evidence>
<protein>
    <submittedName>
        <fullName evidence="5">Transcriptional regulator, winged helix family</fullName>
    </submittedName>
</protein>
<name>C6W8W5_ACTMD</name>
<dbReference type="SMART" id="SM00862">
    <property type="entry name" value="Trans_reg_C"/>
    <property type="match status" value="1"/>
</dbReference>
<organism evidence="5 6">
    <name type="scientific">Actinosynnema mirum (strain ATCC 29888 / DSM 43827 / JCM 3225 / NBRC 14064 / NCIMB 13271 / NRRL B-12336 / IMRU 3971 / 101)</name>
    <dbReference type="NCBI Taxonomy" id="446462"/>
    <lineage>
        <taxon>Bacteria</taxon>
        <taxon>Bacillati</taxon>
        <taxon>Actinomycetota</taxon>
        <taxon>Actinomycetes</taxon>
        <taxon>Pseudonocardiales</taxon>
        <taxon>Pseudonocardiaceae</taxon>
        <taxon>Actinosynnema</taxon>
    </lineage>
</organism>
<dbReference type="InterPro" id="IPR001867">
    <property type="entry name" value="OmpR/PhoB-type_DNA-bd"/>
</dbReference>